<protein>
    <submittedName>
        <fullName evidence="1">Orf72</fullName>
    </submittedName>
</protein>
<evidence type="ECO:0000313" key="1">
    <source>
        <dbReference type="EMBL" id="AAG17734.1"/>
    </source>
</evidence>
<dbReference type="GeneID" id="801220"/>
<accession>Q9G8W3</accession>
<organism evidence="1">
    <name type="scientific">Rhodomonas salina</name>
    <name type="common">Pyrenomonas salina</name>
    <dbReference type="NCBI Taxonomy" id="3034"/>
    <lineage>
        <taxon>Eukaryota</taxon>
        <taxon>Cryptophyceae</taxon>
        <taxon>Pyrenomonadales</taxon>
        <taxon>Pyrenomonadaceae</taxon>
        <taxon>Rhodomonas</taxon>
    </lineage>
</organism>
<reference evidence="1" key="1">
    <citation type="submission" date="2000-07" db="EMBL/GenBank/DDBJ databases">
        <title>Algae with secondary chloroplasts have mitochondria that originate from the host.</title>
        <authorList>
            <person name="Burger G."/>
            <person name="Lang B.F."/>
            <person name="Maier U.G."/>
            <person name="McFadden G.I."/>
            <person name="Gray W.M.M.W."/>
        </authorList>
    </citation>
    <scope>NUCLEOTIDE SEQUENCE</scope>
</reference>
<sequence length="72" mass="8959">MNKFNLVKNSVAVQFTDDSILFIKMIYNKPILKFDRDVRFLKKWEFHVFDYKSMPFEEEIIKKFRNKFLKLF</sequence>
<keyword evidence="1" id="KW-0496">Mitochondrion</keyword>
<dbReference type="EMBL" id="AF288090">
    <property type="protein sequence ID" value="AAG17734.1"/>
    <property type="molecule type" value="Genomic_DNA"/>
</dbReference>
<proteinExistence type="predicted"/>
<gene>
    <name evidence="1" type="primary">orf72</name>
</gene>
<geneLocation type="mitochondrion" evidence="1"/>
<dbReference type="AlphaFoldDB" id="Q9G8W3"/>
<name>Q9G8W3_RHDSA</name>
<dbReference type="RefSeq" id="NP_066463.1">
    <property type="nucleotide sequence ID" value="NC_002572.1"/>
</dbReference>